<keyword evidence="2" id="KW-1185">Reference proteome</keyword>
<dbReference type="Proteomes" id="UP000326912">
    <property type="component" value="Unassembled WGS sequence"/>
</dbReference>
<comment type="caution">
    <text evidence="1">The sequence shown here is derived from an EMBL/GenBank/DDBJ whole genome shotgun (WGS) entry which is preliminary data.</text>
</comment>
<accession>A0A5J4KKL2</accession>
<proteinExistence type="predicted"/>
<sequence>MSTQSAFHDRNAAIYMARAAIKELVANQAEQGRLQEIALDQKRYACHLALTTLHKYVAAGEVTIAMISRWVMEAVSNQARRDKKNTLTGQCVFDLWMTILMPGEEKSWSDFGKEGQALYSELAVALMEHLGICFDCGHHPSDGQLHEVAGLRICTNCLRPSAS</sequence>
<dbReference type="EMBL" id="BKZW01000001">
    <property type="protein sequence ID" value="GER87602.1"/>
    <property type="molecule type" value="Genomic_DNA"/>
</dbReference>
<gene>
    <name evidence="1" type="ORF">KDW_17640</name>
</gene>
<dbReference type="RefSeq" id="WP_151755582.1">
    <property type="nucleotide sequence ID" value="NZ_BKZW01000001.1"/>
</dbReference>
<protein>
    <submittedName>
        <fullName evidence="1">Uncharacterized protein</fullName>
    </submittedName>
</protein>
<reference evidence="1 2" key="1">
    <citation type="submission" date="2019-10" db="EMBL/GenBank/DDBJ databases">
        <title>Dictyobacter vulcani sp. nov., within the class Ktedonobacteria, isolated from soil of volcanic Mt. Zao.</title>
        <authorList>
            <person name="Zheng Y."/>
            <person name="Wang C.M."/>
            <person name="Sakai Y."/>
            <person name="Abe K."/>
            <person name="Yokota A."/>
            <person name="Yabe S."/>
        </authorList>
    </citation>
    <scope>NUCLEOTIDE SEQUENCE [LARGE SCALE GENOMIC DNA]</scope>
    <source>
        <strain evidence="1 2">W12</strain>
    </source>
</reference>
<dbReference type="AlphaFoldDB" id="A0A5J4KKL2"/>
<evidence type="ECO:0000313" key="2">
    <source>
        <dbReference type="Proteomes" id="UP000326912"/>
    </source>
</evidence>
<evidence type="ECO:0000313" key="1">
    <source>
        <dbReference type="EMBL" id="GER87602.1"/>
    </source>
</evidence>
<name>A0A5J4KKL2_9CHLR</name>
<organism evidence="1 2">
    <name type="scientific">Dictyobacter vulcani</name>
    <dbReference type="NCBI Taxonomy" id="2607529"/>
    <lineage>
        <taxon>Bacteria</taxon>
        <taxon>Bacillati</taxon>
        <taxon>Chloroflexota</taxon>
        <taxon>Ktedonobacteria</taxon>
        <taxon>Ktedonobacterales</taxon>
        <taxon>Dictyobacteraceae</taxon>
        <taxon>Dictyobacter</taxon>
    </lineage>
</organism>